<evidence type="ECO:0000313" key="2">
    <source>
        <dbReference type="Proteomes" id="UP000320672"/>
    </source>
</evidence>
<dbReference type="KEGG" id="rml:FF011L_32660"/>
<keyword evidence="2" id="KW-1185">Reference proteome</keyword>
<name>A0A517MI71_9BACT</name>
<dbReference type="AlphaFoldDB" id="A0A517MI71"/>
<protein>
    <submittedName>
        <fullName evidence="1">Uncharacterized protein</fullName>
    </submittedName>
</protein>
<gene>
    <name evidence="1" type="ORF">FF011L_32660</name>
</gene>
<proteinExistence type="predicted"/>
<dbReference type="Proteomes" id="UP000320672">
    <property type="component" value="Chromosome"/>
</dbReference>
<organism evidence="1 2">
    <name type="scientific">Roseimaritima multifibrata</name>
    <dbReference type="NCBI Taxonomy" id="1930274"/>
    <lineage>
        <taxon>Bacteria</taxon>
        <taxon>Pseudomonadati</taxon>
        <taxon>Planctomycetota</taxon>
        <taxon>Planctomycetia</taxon>
        <taxon>Pirellulales</taxon>
        <taxon>Pirellulaceae</taxon>
        <taxon>Roseimaritima</taxon>
    </lineage>
</organism>
<dbReference type="EMBL" id="CP036262">
    <property type="protein sequence ID" value="QDS94487.1"/>
    <property type="molecule type" value="Genomic_DNA"/>
</dbReference>
<reference evidence="1 2" key="1">
    <citation type="submission" date="2019-02" db="EMBL/GenBank/DDBJ databases">
        <title>Deep-cultivation of Planctomycetes and their phenomic and genomic characterization uncovers novel biology.</title>
        <authorList>
            <person name="Wiegand S."/>
            <person name="Jogler M."/>
            <person name="Boedeker C."/>
            <person name="Pinto D."/>
            <person name="Vollmers J."/>
            <person name="Rivas-Marin E."/>
            <person name="Kohn T."/>
            <person name="Peeters S.H."/>
            <person name="Heuer A."/>
            <person name="Rast P."/>
            <person name="Oberbeckmann S."/>
            <person name="Bunk B."/>
            <person name="Jeske O."/>
            <person name="Meyerdierks A."/>
            <person name="Storesund J.E."/>
            <person name="Kallscheuer N."/>
            <person name="Luecker S."/>
            <person name="Lage O.M."/>
            <person name="Pohl T."/>
            <person name="Merkel B.J."/>
            <person name="Hornburger P."/>
            <person name="Mueller R.-W."/>
            <person name="Bruemmer F."/>
            <person name="Labrenz M."/>
            <person name="Spormann A.M."/>
            <person name="Op den Camp H."/>
            <person name="Overmann J."/>
            <person name="Amann R."/>
            <person name="Jetten M.S.M."/>
            <person name="Mascher T."/>
            <person name="Medema M.H."/>
            <person name="Devos D.P."/>
            <person name="Kaster A.-K."/>
            <person name="Ovreas L."/>
            <person name="Rohde M."/>
            <person name="Galperin M.Y."/>
            <person name="Jogler C."/>
        </authorList>
    </citation>
    <scope>NUCLEOTIDE SEQUENCE [LARGE SCALE GENOMIC DNA]</scope>
    <source>
        <strain evidence="1 2">FF011L</strain>
    </source>
</reference>
<evidence type="ECO:0000313" key="1">
    <source>
        <dbReference type="EMBL" id="QDS94487.1"/>
    </source>
</evidence>
<accession>A0A517MI71</accession>
<sequence>MFNHEFVVTLESRLVQLRDQTKRSLSYRHLNQPID</sequence>